<organism evidence="3 4">
    <name type="scientific">Haloflavibacter putidus</name>
    <dbReference type="NCBI Taxonomy" id="2576776"/>
    <lineage>
        <taxon>Bacteria</taxon>
        <taxon>Pseudomonadati</taxon>
        <taxon>Bacteroidota</taxon>
        <taxon>Flavobacteriia</taxon>
        <taxon>Flavobacteriales</taxon>
        <taxon>Flavobacteriaceae</taxon>
        <taxon>Haloflavibacter</taxon>
    </lineage>
</organism>
<dbReference type="RefSeq" id="WP_141420614.1">
    <property type="nucleotide sequence ID" value="NZ_VIAR01000002.1"/>
</dbReference>
<accession>A0A507ZV08</accession>
<dbReference type="InterPro" id="IPR008927">
    <property type="entry name" value="6-PGluconate_DH-like_C_sf"/>
</dbReference>
<protein>
    <submittedName>
        <fullName evidence="3">DUF2520 domain-containing protein</fullName>
    </submittedName>
</protein>
<sequence>MIQITLLGTGNVATHLFKVFHTSDNVKINQVYNHKEASLSPFKNLVKTTTKLEELEESDIFIVALKDDFMEETIKKIAKPTRLIAHSSGSLPLLQENCRNAVFYPLQTFSKNTAVDFTEIPLCLETEFEKDYAILENLAKSISKKVFSISTSQRKSLHLSAVFVCNFVNHLYSIGEDLCKENQVPYSILTSLITETAQKATKNSPAQVQTGPAIRNDRETINRHLSQLSSANFKEIYTLLTQSIQDKHGKKL</sequence>
<dbReference type="Gene3D" id="1.10.1040.20">
    <property type="entry name" value="ProC-like, C-terminal domain"/>
    <property type="match status" value="1"/>
</dbReference>
<reference evidence="3 4" key="1">
    <citation type="submission" date="2019-06" db="EMBL/GenBank/DDBJ databases">
        <title>Flavibacter putida gen. nov., sp. nov., a novel marine bacterium of the family Flavobacteriaceae isolated from coastal seawater.</title>
        <authorList>
            <person name="Feng X."/>
        </authorList>
    </citation>
    <scope>NUCLEOTIDE SEQUENCE [LARGE SCALE GENOMIC DNA]</scope>
    <source>
        <strain evidence="3 4">PLHSN227</strain>
    </source>
</reference>
<evidence type="ECO:0000313" key="4">
    <source>
        <dbReference type="Proteomes" id="UP000317169"/>
    </source>
</evidence>
<dbReference type="EMBL" id="VIAR01000002">
    <property type="protein sequence ID" value="TQD40084.1"/>
    <property type="molecule type" value="Genomic_DNA"/>
</dbReference>
<dbReference type="Pfam" id="PF10728">
    <property type="entry name" value="DUF2520"/>
    <property type="match status" value="1"/>
</dbReference>
<dbReference type="PANTHER" id="PTHR40459:SF1">
    <property type="entry name" value="CONSERVED HYPOTHETICAL ALANINE AND LEUCINE RICH PROTEIN"/>
    <property type="match status" value="1"/>
</dbReference>
<evidence type="ECO:0000313" key="3">
    <source>
        <dbReference type="EMBL" id="TQD40084.1"/>
    </source>
</evidence>
<evidence type="ECO:0000259" key="1">
    <source>
        <dbReference type="Pfam" id="PF03807"/>
    </source>
</evidence>
<dbReference type="PANTHER" id="PTHR40459">
    <property type="entry name" value="CONSERVED HYPOTHETICAL ALANINE AND LEUCINE RICH PROTEIN"/>
    <property type="match status" value="1"/>
</dbReference>
<keyword evidence="4" id="KW-1185">Reference proteome</keyword>
<feature type="domain" description="DUF2520" evidence="2">
    <location>
        <begin position="120"/>
        <end position="244"/>
    </location>
</feature>
<proteinExistence type="predicted"/>
<dbReference type="InterPro" id="IPR028939">
    <property type="entry name" value="P5C_Rdtase_cat_N"/>
</dbReference>
<dbReference type="AlphaFoldDB" id="A0A507ZV08"/>
<comment type="caution">
    <text evidence="3">The sequence shown here is derived from an EMBL/GenBank/DDBJ whole genome shotgun (WGS) entry which is preliminary data.</text>
</comment>
<dbReference type="OrthoDB" id="9810755at2"/>
<dbReference type="Proteomes" id="UP000317169">
    <property type="component" value="Unassembled WGS sequence"/>
</dbReference>
<evidence type="ECO:0000259" key="2">
    <source>
        <dbReference type="Pfam" id="PF10728"/>
    </source>
</evidence>
<dbReference type="Gene3D" id="3.40.50.720">
    <property type="entry name" value="NAD(P)-binding Rossmann-like Domain"/>
    <property type="match status" value="1"/>
</dbReference>
<dbReference type="InterPro" id="IPR037108">
    <property type="entry name" value="TM1727-like_C_sf"/>
</dbReference>
<dbReference type="InterPro" id="IPR036291">
    <property type="entry name" value="NAD(P)-bd_dom_sf"/>
</dbReference>
<dbReference type="SUPFAM" id="SSF51735">
    <property type="entry name" value="NAD(P)-binding Rossmann-fold domains"/>
    <property type="match status" value="1"/>
</dbReference>
<dbReference type="SUPFAM" id="SSF48179">
    <property type="entry name" value="6-phosphogluconate dehydrogenase C-terminal domain-like"/>
    <property type="match status" value="1"/>
</dbReference>
<dbReference type="Pfam" id="PF03807">
    <property type="entry name" value="F420_oxidored"/>
    <property type="match status" value="1"/>
</dbReference>
<gene>
    <name evidence="3" type="ORF">FKR84_02495</name>
</gene>
<feature type="domain" description="Pyrroline-5-carboxylate reductase catalytic N-terminal" evidence="1">
    <location>
        <begin position="4"/>
        <end position="77"/>
    </location>
</feature>
<name>A0A507ZV08_9FLAO</name>
<dbReference type="InterPro" id="IPR018931">
    <property type="entry name" value="DUF2520"/>
</dbReference>